<dbReference type="PANTHER" id="PTHR43301:SF3">
    <property type="entry name" value="ARABINAN ENDO-1,5-ALPHA-L-ARABINOSIDASE A-RELATED"/>
    <property type="match status" value="1"/>
</dbReference>
<dbReference type="GO" id="GO:0016787">
    <property type="term" value="F:hydrolase activity"/>
    <property type="evidence" value="ECO:0007669"/>
    <property type="project" value="UniProtKB-KW"/>
</dbReference>
<dbReference type="InterPro" id="IPR050727">
    <property type="entry name" value="GH43_arabinanases"/>
</dbReference>
<dbReference type="PANTHER" id="PTHR43301">
    <property type="entry name" value="ARABINAN ENDO-1,5-ALPHA-L-ARABINOSIDASE"/>
    <property type="match status" value="1"/>
</dbReference>
<dbReference type="EMBL" id="JBHSAS010000012">
    <property type="protein sequence ID" value="MFC4029146.1"/>
    <property type="molecule type" value="Genomic_DNA"/>
</dbReference>
<dbReference type="Proteomes" id="UP001595793">
    <property type="component" value="Unassembled WGS sequence"/>
</dbReference>
<comment type="caution">
    <text evidence="2">The sequence shown here is derived from an EMBL/GenBank/DDBJ whole genome shotgun (WGS) entry which is preliminary data.</text>
</comment>
<dbReference type="SUPFAM" id="SSF75005">
    <property type="entry name" value="Arabinanase/levansucrase/invertase"/>
    <property type="match status" value="2"/>
</dbReference>
<organism evidence="2 3">
    <name type="scientific">Zunongwangia endophytica</name>
    <dbReference type="NCBI Taxonomy" id="1808945"/>
    <lineage>
        <taxon>Bacteria</taxon>
        <taxon>Pseudomonadati</taxon>
        <taxon>Bacteroidota</taxon>
        <taxon>Flavobacteriia</taxon>
        <taxon>Flavobacteriales</taxon>
        <taxon>Flavobacteriaceae</taxon>
        <taxon>Zunongwangia</taxon>
    </lineage>
</organism>
<evidence type="ECO:0000313" key="2">
    <source>
        <dbReference type="EMBL" id="MFC4029146.1"/>
    </source>
</evidence>
<dbReference type="RefSeq" id="WP_290236863.1">
    <property type="nucleotide sequence ID" value="NZ_JAUFPZ010000002.1"/>
</dbReference>
<dbReference type="CDD" id="cd08983">
    <property type="entry name" value="GH43_Bt3655-like"/>
    <property type="match status" value="1"/>
</dbReference>
<name>A0ABV8HFK4_9FLAO</name>
<protein>
    <submittedName>
        <fullName evidence="2">Glycoside hydrolase family 43 protein</fullName>
    </submittedName>
</protein>
<keyword evidence="3" id="KW-1185">Reference proteome</keyword>
<evidence type="ECO:0000313" key="3">
    <source>
        <dbReference type="Proteomes" id="UP001595793"/>
    </source>
</evidence>
<reference evidence="3" key="1">
    <citation type="journal article" date="2019" name="Int. J. Syst. Evol. Microbiol.">
        <title>The Global Catalogue of Microorganisms (GCM) 10K type strain sequencing project: providing services to taxonomists for standard genome sequencing and annotation.</title>
        <authorList>
            <consortium name="The Broad Institute Genomics Platform"/>
            <consortium name="The Broad Institute Genome Sequencing Center for Infectious Disease"/>
            <person name="Wu L."/>
            <person name="Ma J."/>
        </authorList>
    </citation>
    <scope>NUCLEOTIDE SEQUENCE [LARGE SCALE GENOMIC DNA]</scope>
    <source>
        <strain evidence="3">CECT 9128</strain>
    </source>
</reference>
<keyword evidence="1" id="KW-0732">Signal</keyword>
<proteinExistence type="predicted"/>
<feature type="signal peptide" evidence="1">
    <location>
        <begin position="1"/>
        <end position="22"/>
    </location>
</feature>
<dbReference type="InterPro" id="IPR023296">
    <property type="entry name" value="Glyco_hydro_beta-prop_sf"/>
</dbReference>
<evidence type="ECO:0000256" key="1">
    <source>
        <dbReference type="SAM" id="SignalP"/>
    </source>
</evidence>
<dbReference type="Gene3D" id="2.115.10.20">
    <property type="entry name" value="Glycosyl hydrolase domain, family 43"/>
    <property type="match status" value="1"/>
</dbReference>
<feature type="chain" id="PRO_5045495459" evidence="1">
    <location>
        <begin position="23"/>
        <end position="361"/>
    </location>
</feature>
<dbReference type="PROSITE" id="PS51257">
    <property type="entry name" value="PROKAR_LIPOPROTEIN"/>
    <property type="match status" value="1"/>
</dbReference>
<keyword evidence="2" id="KW-0378">Hydrolase</keyword>
<gene>
    <name evidence="2" type="ORF">ACFOS1_17125</name>
</gene>
<accession>A0ABV8HFK4</accession>
<sequence>MIRNKITVFALFAIIMSLLSCKQTSEKSDKNAAESKAEKEKMAAYLMVYFKDDDHSLHMALSNDGESFTDINKGKAVIAGDTIAEQQGIRDPHIYRGEDGNFYLAMTDLHIFAKRDGLRETEWQRAGEKYGWGNNRGFVLMKSNDLINWQKTNVRIDKSFPGYEEVGAAWAPETTFDKKEGKLMLYYTMRMGNERNQMYYSYVNDNFDSLVSEPKLIFDYPKDVSYIDADITQIGNKFHMFYTPHDGTPGIKQAVSSEINQGYEYQEEWIDKEAEASEAPNVWKIIGEDKWILMYDIYGIQPHNFGFLETTDFKNFKDLGHFNEGVMKATNFSSPKHGAVIHLTKSEAENLAAYWNFDFEA</sequence>